<dbReference type="InterPro" id="IPR001192">
    <property type="entry name" value="PI-PLC_fam"/>
</dbReference>
<accession>A0AAD4PDS6</accession>
<dbReference type="Proteomes" id="UP001190926">
    <property type="component" value="Unassembled WGS sequence"/>
</dbReference>
<dbReference type="GO" id="GO:0051209">
    <property type="term" value="P:release of sequestered calcium ion into cytosol"/>
    <property type="evidence" value="ECO:0007669"/>
    <property type="project" value="TreeGrafter"/>
</dbReference>
<gene>
    <name evidence="1" type="ORF">C2S53_000380</name>
</gene>
<dbReference type="EMBL" id="SDAM02000020">
    <property type="protein sequence ID" value="KAH6836243.1"/>
    <property type="molecule type" value="Genomic_DNA"/>
</dbReference>
<dbReference type="GO" id="GO:0004435">
    <property type="term" value="F:phosphatidylinositol-4,5-bisphosphate phospholipase C activity"/>
    <property type="evidence" value="ECO:0007669"/>
    <property type="project" value="TreeGrafter"/>
</dbReference>
<dbReference type="AlphaFoldDB" id="A0AAD4PDS6"/>
<name>A0AAD4PDS6_PERFH</name>
<sequence length="160" mass="17786">MEDSDRSTLKKIEPSDCWEAGRLLPATAGPQRPLDSNSAHHLLVKIPIAVADCAPQGGGSPFLPGRHELAVAVDGDRWRSSAAYKFRASRGCGFVKKPDILIKADQDNKVFDPKAKSPVKKTLKARLDSYVVKVYMGDGWHMDFKQTYFDSYSPPDFYAR</sequence>
<proteinExistence type="predicted"/>
<dbReference type="PANTHER" id="PTHR10336:SF204">
    <property type="entry name" value="PHOSPHOINOSITIDE PHOSPHOLIPASE C 4-RELATED"/>
    <property type="match status" value="1"/>
</dbReference>
<dbReference type="GO" id="GO:0005886">
    <property type="term" value="C:plasma membrane"/>
    <property type="evidence" value="ECO:0007669"/>
    <property type="project" value="TreeGrafter"/>
</dbReference>
<feature type="non-terminal residue" evidence="1">
    <location>
        <position position="160"/>
    </location>
</feature>
<organism evidence="1 2">
    <name type="scientific">Perilla frutescens var. hirtella</name>
    <name type="common">Perilla citriodora</name>
    <name type="synonym">Perilla setoyensis</name>
    <dbReference type="NCBI Taxonomy" id="608512"/>
    <lineage>
        <taxon>Eukaryota</taxon>
        <taxon>Viridiplantae</taxon>
        <taxon>Streptophyta</taxon>
        <taxon>Embryophyta</taxon>
        <taxon>Tracheophyta</taxon>
        <taxon>Spermatophyta</taxon>
        <taxon>Magnoliopsida</taxon>
        <taxon>eudicotyledons</taxon>
        <taxon>Gunneridae</taxon>
        <taxon>Pentapetalae</taxon>
        <taxon>asterids</taxon>
        <taxon>lamiids</taxon>
        <taxon>Lamiales</taxon>
        <taxon>Lamiaceae</taxon>
        <taxon>Nepetoideae</taxon>
        <taxon>Elsholtzieae</taxon>
        <taxon>Perilla</taxon>
    </lineage>
</organism>
<dbReference type="PANTHER" id="PTHR10336">
    <property type="entry name" value="PHOSPHOINOSITIDE-SPECIFIC PHOSPHOLIPASE C FAMILY PROTEIN"/>
    <property type="match status" value="1"/>
</dbReference>
<keyword evidence="2" id="KW-1185">Reference proteome</keyword>
<comment type="caution">
    <text evidence="1">The sequence shown here is derived from an EMBL/GenBank/DDBJ whole genome shotgun (WGS) entry which is preliminary data.</text>
</comment>
<evidence type="ECO:0000313" key="1">
    <source>
        <dbReference type="EMBL" id="KAH6836243.1"/>
    </source>
</evidence>
<dbReference type="GO" id="GO:0048015">
    <property type="term" value="P:phosphatidylinositol-mediated signaling"/>
    <property type="evidence" value="ECO:0007669"/>
    <property type="project" value="TreeGrafter"/>
</dbReference>
<reference evidence="1 2" key="1">
    <citation type="journal article" date="2021" name="Nat. Commun.">
        <title>Incipient diploidization of the medicinal plant Perilla within 10,000 years.</title>
        <authorList>
            <person name="Zhang Y."/>
            <person name="Shen Q."/>
            <person name="Leng L."/>
            <person name="Zhang D."/>
            <person name="Chen S."/>
            <person name="Shi Y."/>
            <person name="Ning Z."/>
            <person name="Chen S."/>
        </authorList>
    </citation>
    <scope>NUCLEOTIDE SEQUENCE [LARGE SCALE GENOMIC DNA]</scope>
    <source>
        <strain evidence="2">cv. PC099</strain>
    </source>
</reference>
<protein>
    <submittedName>
        <fullName evidence="1">Phospholipase C 2</fullName>
    </submittedName>
</protein>
<evidence type="ECO:0000313" key="2">
    <source>
        <dbReference type="Proteomes" id="UP001190926"/>
    </source>
</evidence>